<comment type="caution">
    <text evidence="1">The sequence shown here is derived from an EMBL/GenBank/DDBJ whole genome shotgun (WGS) entry which is preliminary data.</text>
</comment>
<sequence>MLLMQVSDYKRDLEEMQNMTREEYLATLRRKTSGFSRGISKYRGLSRWESAFGRIGGAEYFNSMHNSECWQMLN</sequence>
<reference evidence="1 2" key="1">
    <citation type="journal article" date="2023" name="Hortic Res">
        <title>Pangenome of water caltrop reveals structural variations and asymmetric subgenome divergence after allopolyploidization.</title>
        <authorList>
            <person name="Zhang X."/>
            <person name="Chen Y."/>
            <person name="Wang L."/>
            <person name="Yuan Y."/>
            <person name="Fang M."/>
            <person name="Shi L."/>
            <person name="Lu R."/>
            <person name="Comes H.P."/>
            <person name="Ma Y."/>
            <person name="Chen Y."/>
            <person name="Huang G."/>
            <person name="Zhou Y."/>
            <person name="Zheng Z."/>
            <person name="Qiu Y."/>
        </authorList>
    </citation>
    <scope>NUCLEOTIDE SEQUENCE [LARGE SCALE GENOMIC DNA]</scope>
    <source>
        <tissue evidence="1">Roots</tissue>
    </source>
</reference>
<protein>
    <submittedName>
        <fullName evidence="1">Uncharacterized protein</fullName>
    </submittedName>
</protein>
<organism evidence="1 2">
    <name type="scientific">Trapa incisa</name>
    <dbReference type="NCBI Taxonomy" id="236973"/>
    <lineage>
        <taxon>Eukaryota</taxon>
        <taxon>Viridiplantae</taxon>
        <taxon>Streptophyta</taxon>
        <taxon>Embryophyta</taxon>
        <taxon>Tracheophyta</taxon>
        <taxon>Spermatophyta</taxon>
        <taxon>Magnoliopsida</taxon>
        <taxon>eudicotyledons</taxon>
        <taxon>Gunneridae</taxon>
        <taxon>Pentapetalae</taxon>
        <taxon>rosids</taxon>
        <taxon>malvids</taxon>
        <taxon>Myrtales</taxon>
        <taxon>Lythraceae</taxon>
        <taxon>Trapa</taxon>
    </lineage>
</organism>
<dbReference type="EMBL" id="JAXIOK010000018">
    <property type="protein sequence ID" value="KAK4749462.1"/>
    <property type="molecule type" value="Genomic_DNA"/>
</dbReference>
<dbReference type="AlphaFoldDB" id="A0AAN7GYF8"/>
<evidence type="ECO:0000313" key="2">
    <source>
        <dbReference type="Proteomes" id="UP001345219"/>
    </source>
</evidence>
<keyword evidence="2" id="KW-1185">Reference proteome</keyword>
<evidence type="ECO:0000313" key="1">
    <source>
        <dbReference type="EMBL" id="KAK4749462.1"/>
    </source>
</evidence>
<name>A0AAN7GYF8_9MYRT</name>
<gene>
    <name evidence="1" type="ORF">SAY87_026911</name>
</gene>
<dbReference type="PANTHER" id="PTHR32467:SF32">
    <property type="entry name" value="AP2-LIKE ETHYLENE-RESPONSIVE TRANSCRIPTION FACTOR SMOS1"/>
    <property type="match status" value="1"/>
</dbReference>
<dbReference type="PANTHER" id="PTHR32467">
    <property type="entry name" value="AP2-LIKE ETHYLENE-RESPONSIVE TRANSCRIPTION FACTOR"/>
    <property type="match status" value="1"/>
</dbReference>
<proteinExistence type="predicted"/>
<dbReference type="Proteomes" id="UP001345219">
    <property type="component" value="Chromosome 21"/>
</dbReference>
<accession>A0AAN7GYF8</accession>